<organism evidence="2 4">
    <name type="scientific">Segatella copri</name>
    <dbReference type="NCBI Taxonomy" id="165179"/>
    <lineage>
        <taxon>Bacteria</taxon>
        <taxon>Pseudomonadati</taxon>
        <taxon>Bacteroidota</taxon>
        <taxon>Bacteroidia</taxon>
        <taxon>Bacteroidales</taxon>
        <taxon>Prevotellaceae</taxon>
        <taxon>Segatella</taxon>
    </lineage>
</organism>
<dbReference type="AlphaFoldDB" id="A0A646FWK2"/>
<proteinExistence type="predicted"/>
<evidence type="ECO:0000313" key="2">
    <source>
        <dbReference type="EMBL" id="MQN81290.1"/>
    </source>
</evidence>
<dbReference type="EMBL" id="VZCW01000382">
    <property type="protein sequence ID" value="MQN14100.1"/>
    <property type="molecule type" value="Genomic_DNA"/>
</dbReference>
<gene>
    <name evidence="2" type="ORF">F7D73_10090</name>
    <name evidence="1" type="ORF">F7D95_15175</name>
</gene>
<dbReference type="Proteomes" id="UP000480425">
    <property type="component" value="Unassembled WGS sequence"/>
</dbReference>
<comment type="caution">
    <text evidence="2">The sequence shown here is derived from an EMBL/GenBank/DDBJ whole genome shotgun (WGS) entry which is preliminary data.</text>
</comment>
<evidence type="ECO:0000313" key="4">
    <source>
        <dbReference type="Proteomes" id="UP000480425"/>
    </source>
</evidence>
<sequence length="83" mass="9499">MTKTGDAFIYKHMTGIIDNIMEGYPVVLTTEDGTTLTITYEGEAADKPFKVTLKKRATRVKAFLSIETMEFYLGRFNYTDIKF</sequence>
<evidence type="ECO:0000313" key="1">
    <source>
        <dbReference type="EMBL" id="MQN14100.1"/>
    </source>
</evidence>
<protein>
    <submittedName>
        <fullName evidence="2">Uncharacterized protein</fullName>
    </submittedName>
</protein>
<accession>A0A646FWK2</accession>
<dbReference type="Proteomes" id="UP000442105">
    <property type="component" value="Unassembled WGS sequence"/>
</dbReference>
<reference evidence="3 4" key="1">
    <citation type="submission" date="2019-09" db="EMBL/GenBank/DDBJ databases">
        <title>Distinct polysaccharide growth profiles of human intestinal Prevotella copri isolates.</title>
        <authorList>
            <person name="Fehlner-Peach H."/>
            <person name="Magnabosco C."/>
            <person name="Raghavan V."/>
            <person name="Scher J.U."/>
            <person name="Tett A."/>
            <person name="Cox L.M."/>
            <person name="Gottsegen C."/>
            <person name="Watters A."/>
            <person name="Wiltshire- Gordon J.D."/>
            <person name="Segata N."/>
            <person name="Bonneau R."/>
            <person name="Littman D.R."/>
        </authorList>
    </citation>
    <scope>NUCLEOTIDE SEQUENCE [LARGE SCALE GENOMIC DNA]</scope>
    <source>
        <strain evidence="2">IA622</strain>
        <strain evidence="4">iA622</strain>
        <strain evidence="3">iAQ1179</strain>
        <strain evidence="1">IAQ1179</strain>
    </source>
</reference>
<evidence type="ECO:0000313" key="3">
    <source>
        <dbReference type="Proteomes" id="UP000442105"/>
    </source>
</evidence>
<dbReference type="RefSeq" id="WP_153081884.1">
    <property type="nucleotide sequence ID" value="NZ_VZCB01000079.1"/>
</dbReference>
<dbReference type="EMBL" id="VZCB01000079">
    <property type="protein sequence ID" value="MQN81290.1"/>
    <property type="molecule type" value="Genomic_DNA"/>
</dbReference>
<name>A0A646FWK2_9BACT</name>